<keyword evidence="4 9" id="KW-0808">Transferase</keyword>
<evidence type="ECO:0000313" key="11">
    <source>
        <dbReference type="EMBL" id="MEB3075820.1"/>
    </source>
</evidence>
<keyword evidence="7 9" id="KW-0472">Membrane</keyword>
<keyword evidence="12" id="KW-1185">Reference proteome</keyword>
<comment type="catalytic activity">
    <reaction evidence="9">
        <text>N-terminal S-1,2-diacyl-sn-glyceryl-L-cysteinyl-[lipoprotein] + a glycerophospholipid = N-acyl-S-1,2-diacyl-sn-glyceryl-L-cysteinyl-[lipoprotein] + a 2-acyl-sn-glycero-3-phospholipid + H(+)</text>
        <dbReference type="Rhea" id="RHEA:48228"/>
        <dbReference type="Rhea" id="RHEA-COMP:14681"/>
        <dbReference type="Rhea" id="RHEA-COMP:14684"/>
        <dbReference type="ChEBI" id="CHEBI:15378"/>
        <dbReference type="ChEBI" id="CHEBI:136912"/>
        <dbReference type="ChEBI" id="CHEBI:140656"/>
        <dbReference type="ChEBI" id="CHEBI:140657"/>
        <dbReference type="ChEBI" id="CHEBI:140660"/>
        <dbReference type="EC" id="2.3.1.269"/>
    </reaction>
</comment>
<dbReference type="InterPro" id="IPR004563">
    <property type="entry name" value="Apolipo_AcylTrfase"/>
</dbReference>
<accession>A0ABU5ZA33</accession>
<feature type="transmembrane region" description="Helical" evidence="9">
    <location>
        <begin position="53"/>
        <end position="72"/>
    </location>
</feature>
<dbReference type="CDD" id="cd07571">
    <property type="entry name" value="ALP_N-acyl_transferase"/>
    <property type="match status" value="1"/>
</dbReference>
<feature type="transmembrane region" description="Helical" evidence="9">
    <location>
        <begin position="78"/>
        <end position="97"/>
    </location>
</feature>
<keyword evidence="5 9" id="KW-0812">Transmembrane</keyword>
<dbReference type="RefSeq" id="WP_323983944.1">
    <property type="nucleotide sequence ID" value="NZ_JAYKBW010000012.1"/>
</dbReference>
<feature type="domain" description="CN hydrolase" evidence="10">
    <location>
        <begin position="222"/>
        <end position="492"/>
    </location>
</feature>
<evidence type="ECO:0000256" key="3">
    <source>
        <dbReference type="ARBA" id="ARBA00022475"/>
    </source>
</evidence>
<evidence type="ECO:0000256" key="4">
    <source>
        <dbReference type="ARBA" id="ARBA00022679"/>
    </source>
</evidence>
<gene>
    <name evidence="9 11" type="primary">lnt</name>
    <name evidence="11" type="ORF">VJJ08_11025</name>
</gene>
<dbReference type="HAMAP" id="MF_01148">
    <property type="entry name" value="Lnt"/>
    <property type="match status" value="1"/>
</dbReference>
<feature type="transmembrane region" description="Helical" evidence="9">
    <location>
        <begin position="189"/>
        <end position="207"/>
    </location>
</feature>
<feature type="transmembrane region" description="Helical" evidence="9">
    <location>
        <begin position="155"/>
        <end position="177"/>
    </location>
</feature>
<keyword evidence="6 9" id="KW-1133">Transmembrane helix</keyword>
<dbReference type="PANTHER" id="PTHR38686">
    <property type="entry name" value="APOLIPOPROTEIN N-ACYLTRANSFERASE"/>
    <property type="match status" value="1"/>
</dbReference>
<dbReference type="Proteomes" id="UP001311730">
    <property type="component" value="Unassembled WGS sequence"/>
</dbReference>
<protein>
    <recommendedName>
        <fullName evidence="9">Apolipoprotein N-acyltransferase</fullName>
        <shortName evidence="9">ALP N-acyltransferase</shortName>
        <ecNumber evidence="9">2.3.1.269</ecNumber>
    </recommendedName>
</protein>
<evidence type="ECO:0000256" key="6">
    <source>
        <dbReference type="ARBA" id="ARBA00022989"/>
    </source>
</evidence>
<dbReference type="PROSITE" id="PS50263">
    <property type="entry name" value="CN_HYDROLASE"/>
    <property type="match status" value="1"/>
</dbReference>
<dbReference type="Pfam" id="PF00795">
    <property type="entry name" value="CN_hydrolase"/>
    <property type="match status" value="1"/>
</dbReference>
<evidence type="ECO:0000313" key="12">
    <source>
        <dbReference type="Proteomes" id="UP001311730"/>
    </source>
</evidence>
<reference evidence="11 12" key="1">
    <citation type="submission" date="2023-12" db="EMBL/GenBank/DDBJ databases">
        <title>Genomic sequences of Capnocytophaga and Parvimonas strains.</title>
        <authorList>
            <person name="Watt R.M."/>
            <person name="Wang M."/>
            <person name="Yang T."/>
            <person name="Tong W.M."/>
        </authorList>
    </citation>
    <scope>NUCLEOTIDE SEQUENCE [LARGE SCALE GENOMIC DNA]</scope>
    <source>
        <strain evidence="11 12">CCUG 13096</strain>
    </source>
</reference>
<evidence type="ECO:0000256" key="2">
    <source>
        <dbReference type="ARBA" id="ARBA00010065"/>
    </source>
</evidence>
<feature type="transmembrane region" description="Helical" evidence="9">
    <location>
        <begin position="25"/>
        <end position="41"/>
    </location>
</feature>
<comment type="function">
    <text evidence="9">Catalyzes the phospholipid dependent N-acylation of the N-terminal cysteine of apolipoprotein, the last step in lipoprotein maturation.</text>
</comment>
<evidence type="ECO:0000256" key="5">
    <source>
        <dbReference type="ARBA" id="ARBA00022692"/>
    </source>
</evidence>
<dbReference type="Pfam" id="PF20154">
    <property type="entry name" value="LNT_N"/>
    <property type="match status" value="1"/>
</dbReference>
<dbReference type="PANTHER" id="PTHR38686:SF1">
    <property type="entry name" value="APOLIPOPROTEIN N-ACYLTRANSFERASE"/>
    <property type="match status" value="1"/>
</dbReference>
<dbReference type="Gene3D" id="3.60.110.10">
    <property type="entry name" value="Carbon-nitrogen hydrolase"/>
    <property type="match status" value="1"/>
</dbReference>
<comment type="caution">
    <text evidence="11">The sequence shown here is derived from an EMBL/GenBank/DDBJ whole genome shotgun (WGS) entry which is preliminary data.</text>
</comment>
<dbReference type="InterPro" id="IPR003010">
    <property type="entry name" value="C-N_Hydrolase"/>
</dbReference>
<name>A0ABU5ZA33_9FLAO</name>
<comment type="subcellular location">
    <subcellularLocation>
        <location evidence="1 9">Cell membrane</location>
        <topology evidence="1 9">Multi-pass membrane protein</topology>
    </subcellularLocation>
</comment>
<evidence type="ECO:0000256" key="9">
    <source>
        <dbReference type="HAMAP-Rule" id="MF_01148"/>
    </source>
</evidence>
<organism evidence="11 12">
    <name type="scientific">Capnocytophaga gingivalis</name>
    <dbReference type="NCBI Taxonomy" id="1017"/>
    <lineage>
        <taxon>Bacteria</taxon>
        <taxon>Pseudomonadati</taxon>
        <taxon>Bacteroidota</taxon>
        <taxon>Flavobacteriia</taxon>
        <taxon>Flavobacteriales</taxon>
        <taxon>Flavobacteriaceae</taxon>
        <taxon>Capnocytophaga</taxon>
    </lineage>
</organism>
<dbReference type="InterPro" id="IPR036526">
    <property type="entry name" value="C-N_Hydrolase_sf"/>
</dbReference>
<feature type="transmembrane region" description="Helical" evidence="9">
    <location>
        <begin position="104"/>
        <end position="120"/>
    </location>
</feature>
<dbReference type="NCBIfam" id="TIGR00546">
    <property type="entry name" value="lnt"/>
    <property type="match status" value="1"/>
</dbReference>
<keyword evidence="3 9" id="KW-1003">Cell membrane</keyword>
<evidence type="ECO:0000256" key="1">
    <source>
        <dbReference type="ARBA" id="ARBA00004651"/>
    </source>
</evidence>
<dbReference type="EC" id="2.3.1.269" evidence="9"/>
<sequence>MKHLLLALLSGILLAIAWPTYGISLFIFVAWIPLLLVEYQLRSTGKACKGKVFLFSYLSFLLWNTFTTWWIWNSTIVGALFAILVNSLLMTLVFLAYHLVAKRNTAKISSIFLITIWIAFEKFHHHWDFSWPWLTLGNVFSENITWIQWYEYTGIFGGSLWVLLVNILLFHSLRLLLETKDKRLFYKRIGKISFLVVLPICLSWGIYARYKEEGKPIEVVALQPNIDPYEEKYSLSNEQTITLLLELAKEGVTENTHFVLTPETVISQGVYRLEEISQDKELAPLHTFLEKYPQLNWVMGTAIYQVLTDKSKIAPQSNYNPRQNYWFNDYNSAFLLNSFGIMGFHHKSKLVVGVENMPLQSVLKPILGDIMIDLGGTVAVKTTQKTPSVLSSLSEEKVAPVICYESIYGEYIGQYVKKGAQFLGVLTNDAWWGDTQGYKQLLSYTKLRAIETRKSIARSANTGISAFINQRGEITSSLGYEKRGFLRATLLANDKVTTYVRYGDYIARLCAFVGIGIFLVSFLRKRSEV</sequence>
<dbReference type="EMBL" id="JAYKBW010000012">
    <property type="protein sequence ID" value="MEB3075820.1"/>
    <property type="molecule type" value="Genomic_DNA"/>
</dbReference>
<proteinExistence type="inferred from homology"/>
<evidence type="ECO:0000256" key="7">
    <source>
        <dbReference type="ARBA" id="ARBA00023136"/>
    </source>
</evidence>
<dbReference type="SUPFAM" id="SSF56317">
    <property type="entry name" value="Carbon-nitrogen hydrolase"/>
    <property type="match status" value="1"/>
</dbReference>
<keyword evidence="8 9" id="KW-0012">Acyltransferase</keyword>
<comment type="pathway">
    <text evidence="9">Protein modification; lipoprotein biosynthesis (N-acyl transfer).</text>
</comment>
<comment type="similarity">
    <text evidence="2 9">Belongs to the CN hydrolase family. Apolipoprotein N-acyltransferase subfamily.</text>
</comment>
<evidence type="ECO:0000259" key="10">
    <source>
        <dbReference type="PROSITE" id="PS50263"/>
    </source>
</evidence>
<evidence type="ECO:0000256" key="8">
    <source>
        <dbReference type="ARBA" id="ARBA00023315"/>
    </source>
</evidence>
<feature type="transmembrane region" description="Helical" evidence="9">
    <location>
        <begin position="505"/>
        <end position="523"/>
    </location>
</feature>
<dbReference type="InterPro" id="IPR045378">
    <property type="entry name" value="LNT_N"/>
</dbReference>